<dbReference type="SUPFAM" id="SSF54695">
    <property type="entry name" value="POZ domain"/>
    <property type="match status" value="1"/>
</dbReference>
<dbReference type="Proteomes" id="UP001497382">
    <property type="component" value="Unassembled WGS sequence"/>
</dbReference>
<dbReference type="EMBL" id="CAXIEN010000580">
    <property type="protein sequence ID" value="CAL1300791.1"/>
    <property type="molecule type" value="Genomic_DNA"/>
</dbReference>
<dbReference type="SMART" id="SM00225">
    <property type="entry name" value="BTB"/>
    <property type="match status" value="1"/>
</dbReference>
<dbReference type="InterPro" id="IPR011333">
    <property type="entry name" value="SKP1/BTB/POZ_sf"/>
</dbReference>
<feature type="domain" description="BTB" evidence="1">
    <location>
        <begin position="153"/>
        <end position="220"/>
    </location>
</feature>
<dbReference type="PROSITE" id="PS50097">
    <property type="entry name" value="BTB"/>
    <property type="match status" value="1"/>
</dbReference>
<sequence>MRSEERSFDEKTRCGFWMQELNAEWKVTCLCQQTKQRNPAFIEVYRKSLAGERMISGTLEIHEEKGQCLLKKKFICLLEDNCHSTTIDLNYPRNTTLPPPKIFLVTGEITIGANTEASFDLTELVHMTKTDYSSLKQLSDDMAMLLLEKSLLTDVSLKSGAVSIPAHKSILSARSSVFDTMFRCPMKETMENEVVIEDIEALIFQVVVKCIYTGKIEGIELYGPKILYLLYIANKYQITCVECICSKFLMRFMSSVDILLLPFLKDFVSPDLKNFIIDYMCNRITNFSDLDKQKIWIDWRNEHPALALEICSAFIKFQEKKLKRHI</sequence>
<comment type="caution">
    <text evidence="2">The sequence shown here is derived from an EMBL/GenBank/DDBJ whole genome shotgun (WGS) entry which is preliminary data.</text>
</comment>
<dbReference type="Pfam" id="PF00651">
    <property type="entry name" value="BTB"/>
    <property type="match status" value="1"/>
</dbReference>
<keyword evidence="3" id="KW-1185">Reference proteome</keyword>
<evidence type="ECO:0000259" key="1">
    <source>
        <dbReference type="PROSITE" id="PS50097"/>
    </source>
</evidence>
<accession>A0AAV2BWW7</accession>
<protein>
    <recommendedName>
        <fullName evidence="1">BTB domain-containing protein</fullName>
    </recommendedName>
</protein>
<evidence type="ECO:0000313" key="3">
    <source>
        <dbReference type="Proteomes" id="UP001497382"/>
    </source>
</evidence>
<dbReference type="PANTHER" id="PTHR24413">
    <property type="entry name" value="SPECKLE-TYPE POZ PROTEIN"/>
    <property type="match status" value="1"/>
</dbReference>
<dbReference type="CDD" id="cd18186">
    <property type="entry name" value="BTB_POZ_ZBTB_KLHL-like"/>
    <property type="match status" value="1"/>
</dbReference>
<organism evidence="2 3">
    <name type="scientific">Larinioides sclopetarius</name>
    <dbReference type="NCBI Taxonomy" id="280406"/>
    <lineage>
        <taxon>Eukaryota</taxon>
        <taxon>Metazoa</taxon>
        <taxon>Ecdysozoa</taxon>
        <taxon>Arthropoda</taxon>
        <taxon>Chelicerata</taxon>
        <taxon>Arachnida</taxon>
        <taxon>Araneae</taxon>
        <taxon>Araneomorphae</taxon>
        <taxon>Entelegynae</taxon>
        <taxon>Araneoidea</taxon>
        <taxon>Araneidae</taxon>
        <taxon>Larinioides</taxon>
    </lineage>
</organism>
<dbReference type="InterPro" id="IPR000210">
    <property type="entry name" value="BTB/POZ_dom"/>
</dbReference>
<evidence type="ECO:0000313" key="2">
    <source>
        <dbReference type="EMBL" id="CAL1300791.1"/>
    </source>
</evidence>
<dbReference type="AlphaFoldDB" id="A0AAV2BWW7"/>
<reference evidence="2 3" key="1">
    <citation type="submission" date="2024-04" db="EMBL/GenBank/DDBJ databases">
        <authorList>
            <person name="Rising A."/>
            <person name="Reimegard J."/>
            <person name="Sonavane S."/>
            <person name="Akerstrom W."/>
            <person name="Nylinder S."/>
            <person name="Hedman E."/>
            <person name="Kallberg Y."/>
        </authorList>
    </citation>
    <scope>NUCLEOTIDE SEQUENCE [LARGE SCALE GENOMIC DNA]</scope>
</reference>
<dbReference type="Gene3D" id="3.30.710.10">
    <property type="entry name" value="Potassium Channel Kv1.1, Chain A"/>
    <property type="match status" value="1"/>
</dbReference>
<name>A0AAV2BWW7_9ARAC</name>
<proteinExistence type="predicted"/>
<gene>
    <name evidence="2" type="ORF">LARSCL_LOCUS22120</name>
</gene>